<evidence type="ECO:0000259" key="7">
    <source>
        <dbReference type="Pfam" id="PF17827"/>
    </source>
</evidence>
<gene>
    <name evidence="5 8" type="primary">prmC</name>
    <name evidence="8" type="ORF">KK083_09840</name>
</gene>
<dbReference type="PANTHER" id="PTHR18895">
    <property type="entry name" value="HEMK METHYLTRANSFERASE"/>
    <property type="match status" value="1"/>
</dbReference>
<comment type="caution">
    <text evidence="5">Lacks conserved residue(s) required for the propagation of feature annotation.</text>
</comment>
<dbReference type="GO" id="GO:0102559">
    <property type="term" value="F:peptide chain release factor N(5)-glutamine methyltransferase activity"/>
    <property type="evidence" value="ECO:0007669"/>
    <property type="project" value="UniProtKB-EC"/>
</dbReference>
<feature type="domain" description="Release factor glutamine methyltransferase N-terminal" evidence="7">
    <location>
        <begin position="26"/>
        <end position="77"/>
    </location>
</feature>
<dbReference type="SUPFAM" id="SSF53335">
    <property type="entry name" value="S-adenosyl-L-methionine-dependent methyltransferases"/>
    <property type="match status" value="1"/>
</dbReference>
<dbReference type="AlphaFoldDB" id="A0AAP2GIF9"/>
<sequence length="281" mass="31122">MNNSKLLFYDFVKAITLPESREEIQGIAYLVFENLLGLSKAQILAEKTITVSPSHEAKLRDAVQRINQHEPVQYVLGEADFFGRKFQVSPAVLIPRPETEELVRLIIDRTTTDEPKILDIGTGSGCIPITLALEIAGSIVYATDVSTAALAVAKDNAIKLNARVTFMEHDILKEELTLRALDVVVSNPPYIAPEEQRDMKSNVVDHEPHLALFTPVDDPLIFYRTIVNKAKAALRSGGLLCMEINERYGEAVLELLTAAGYKDVQIIKDLSGKDRIVKGLL</sequence>
<evidence type="ECO:0000256" key="4">
    <source>
        <dbReference type="ARBA" id="ARBA00048391"/>
    </source>
</evidence>
<dbReference type="RefSeq" id="WP_254162971.1">
    <property type="nucleotide sequence ID" value="NZ_JAHESF010000008.1"/>
</dbReference>
<organism evidence="8 9">
    <name type="scientific">Chryseosolibacter histidini</name>
    <dbReference type="NCBI Taxonomy" id="2782349"/>
    <lineage>
        <taxon>Bacteria</taxon>
        <taxon>Pseudomonadati</taxon>
        <taxon>Bacteroidota</taxon>
        <taxon>Cytophagia</taxon>
        <taxon>Cytophagales</taxon>
        <taxon>Chryseotaleaceae</taxon>
        <taxon>Chryseosolibacter</taxon>
    </lineage>
</organism>
<comment type="similarity">
    <text evidence="5">Belongs to the protein N5-glutamine methyltransferase family. PrmC subfamily.</text>
</comment>
<protein>
    <recommendedName>
        <fullName evidence="5">Release factor glutamine methyltransferase</fullName>
        <shortName evidence="5">RF MTase</shortName>
        <ecNumber evidence="5">2.1.1.297</ecNumber>
    </recommendedName>
    <alternativeName>
        <fullName evidence="5">N5-glutamine methyltransferase PrmC</fullName>
    </alternativeName>
    <alternativeName>
        <fullName evidence="5">Protein-(glutamine-N5) MTase PrmC</fullName>
    </alternativeName>
    <alternativeName>
        <fullName evidence="5">Protein-glutamine N-methyltransferase PrmC</fullName>
    </alternativeName>
</protein>
<dbReference type="Gene3D" id="1.10.8.10">
    <property type="entry name" value="DNA helicase RuvA subunit, C-terminal domain"/>
    <property type="match status" value="1"/>
</dbReference>
<dbReference type="InterPro" id="IPR040758">
    <property type="entry name" value="PrmC_N"/>
</dbReference>
<feature type="binding site" evidence="5">
    <location>
        <position position="144"/>
    </location>
    <ligand>
        <name>S-adenosyl-L-methionine</name>
        <dbReference type="ChEBI" id="CHEBI:59789"/>
    </ligand>
</feature>
<dbReference type="Pfam" id="PF05175">
    <property type="entry name" value="MTS"/>
    <property type="match status" value="1"/>
</dbReference>
<evidence type="ECO:0000256" key="3">
    <source>
        <dbReference type="ARBA" id="ARBA00022691"/>
    </source>
</evidence>
<dbReference type="GO" id="GO:0003676">
    <property type="term" value="F:nucleic acid binding"/>
    <property type="evidence" value="ECO:0007669"/>
    <property type="project" value="InterPro"/>
</dbReference>
<dbReference type="NCBIfam" id="TIGR03534">
    <property type="entry name" value="RF_mod_PrmC"/>
    <property type="match status" value="1"/>
</dbReference>
<dbReference type="EC" id="2.1.1.297" evidence="5"/>
<dbReference type="Pfam" id="PF17827">
    <property type="entry name" value="PrmC_N"/>
    <property type="match status" value="1"/>
</dbReference>
<keyword evidence="3 5" id="KW-0949">S-adenosyl-L-methionine</keyword>
<feature type="domain" description="Methyltransferase small" evidence="6">
    <location>
        <begin position="112"/>
        <end position="196"/>
    </location>
</feature>
<evidence type="ECO:0000313" key="8">
    <source>
        <dbReference type="EMBL" id="MBT1697176.1"/>
    </source>
</evidence>
<dbReference type="CDD" id="cd02440">
    <property type="entry name" value="AdoMet_MTases"/>
    <property type="match status" value="1"/>
</dbReference>
<feature type="binding site" evidence="5">
    <location>
        <position position="187"/>
    </location>
    <ligand>
        <name>S-adenosyl-L-methionine</name>
        <dbReference type="ChEBI" id="CHEBI:59789"/>
    </ligand>
</feature>
<dbReference type="PANTHER" id="PTHR18895:SF74">
    <property type="entry name" value="MTRF1L RELEASE FACTOR GLUTAMINE METHYLTRANSFERASE"/>
    <property type="match status" value="1"/>
</dbReference>
<dbReference type="InterPro" id="IPR019874">
    <property type="entry name" value="RF_methyltr_PrmC"/>
</dbReference>
<keyword evidence="9" id="KW-1185">Reference proteome</keyword>
<dbReference type="EMBL" id="JAHESF010000008">
    <property type="protein sequence ID" value="MBT1697176.1"/>
    <property type="molecule type" value="Genomic_DNA"/>
</dbReference>
<dbReference type="InterPro" id="IPR050320">
    <property type="entry name" value="N5-glutamine_MTase"/>
</dbReference>
<name>A0AAP2GIF9_9BACT</name>
<dbReference type="InterPro" id="IPR029063">
    <property type="entry name" value="SAM-dependent_MTases_sf"/>
</dbReference>
<dbReference type="NCBIfam" id="TIGR00536">
    <property type="entry name" value="hemK_fam"/>
    <property type="match status" value="1"/>
</dbReference>
<feature type="binding site" evidence="5">
    <location>
        <begin position="187"/>
        <end position="190"/>
    </location>
    <ligand>
        <name>substrate</name>
    </ligand>
</feature>
<dbReference type="PROSITE" id="PS00092">
    <property type="entry name" value="N6_MTASE"/>
    <property type="match status" value="1"/>
</dbReference>
<dbReference type="Proteomes" id="UP001319200">
    <property type="component" value="Unassembled WGS sequence"/>
</dbReference>
<reference evidence="8 9" key="1">
    <citation type="submission" date="2021-05" db="EMBL/GenBank/DDBJ databases">
        <title>A Polyphasic approach of four new species of the genus Ohtaekwangia: Ohtaekwangia histidinii sp. nov., Ohtaekwangia cretensis sp. nov., Ohtaekwangia indiensis sp. nov., Ohtaekwangia reichenbachii sp. nov. from diverse environment.</title>
        <authorList>
            <person name="Octaviana S."/>
        </authorList>
    </citation>
    <scope>NUCLEOTIDE SEQUENCE [LARGE SCALE GENOMIC DNA]</scope>
    <source>
        <strain evidence="8 9">PWU4</strain>
    </source>
</reference>
<comment type="caution">
    <text evidence="8">The sequence shown here is derived from an EMBL/GenBank/DDBJ whole genome shotgun (WGS) entry which is preliminary data.</text>
</comment>
<dbReference type="InterPro" id="IPR007848">
    <property type="entry name" value="Small_mtfrase_dom"/>
</dbReference>
<dbReference type="Gene3D" id="3.40.50.150">
    <property type="entry name" value="Vaccinia Virus protein VP39"/>
    <property type="match status" value="1"/>
</dbReference>
<keyword evidence="1 5" id="KW-0489">Methyltransferase</keyword>
<feature type="binding site" evidence="5">
    <location>
        <begin position="121"/>
        <end position="125"/>
    </location>
    <ligand>
        <name>S-adenosyl-L-methionine</name>
        <dbReference type="ChEBI" id="CHEBI:59789"/>
    </ligand>
</feature>
<proteinExistence type="inferred from homology"/>
<evidence type="ECO:0000256" key="2">
    <source>
        <dbReference type="ARBA" id="ARBA00022679"/>
    </source>
</evidence>
<evidence type="ECO:0000256" key="1">
    <source>
        <dbReference type="ARBA" id="ARBA00022603"/>
    </source>
</evidence>
<dbReference type="InterPro" id="IPR002052">
    <property type="entry name" value="DNA_methylase_N6_adenine_CS"/>
</dbReference>
<comment type="function">
    <text evidence="5">Methylates the class 1 translation termination release factors RF1/PrfA and RF2/PrfB on the glutamine residue of the universally conserved GGQ motif.</text>
</comment>
<accession>A0AAP2GIF9</accession>
<evidence type="ECO:0000256" key="5">
    <source>
        <dbReference type="HAMAP-Rule" id="MF_02126"/>
    </source>
</evidence>
<dbReference type="GO" id="GO:0032259">
    <property type="term" value="P:methylation"/>
    <property type="evidence" value="ECO:0007669"/>
    <property type="project" value="UniProtKB-KW"/>
</dbReference>
<keyword evidence="2 5" id="KW-0808">Transferase</keyword>
<evidence type="ECO:0000313" key="9">
    <source>
        <dbReference type="Proteomes" id="UP001319200"/>
    </source>
</evidence>
<dbReference type="HAMAP" id="MF_02126">
    <property type="entry name" value="RF_methyltr_PrmC"/>
    <property type="match status" value="1"/>
</dbReference>
<dbReference type="InterPro" id="IPR004556">
    <property type="entry name" value="HemK-like"/>
</dbReference>
<comment type="catalytic activity">
    <reaction evidence="4 5">
        <text>L-glutaminyl-[peptide chain release factor] + S-adenosyl-L-methionine = N(5)-methyl-L-glutaminyl-[peptide chain release factor] + S-adenosyl-L-homocysteine + H(+)</text>
        <dbReference type="Rhea" id="RHEA:42896"/>
        <dbReference type="Rhea" id="RHEA-COMP:10271"/>
        <dbReference type="Rhea" id="RHEA-COMP:10272"/>
        <dbReference type="ChEBI" id="CHEBI:15378"/>
        <dbReference type="ChEBI" id="CHEBI:30011"/>
        <dbReference type="ChEBI" id="CHEBI:57856"/>
        <dbReference type="ChEBI" id="CHEBI:59789"/>
        <dbReference type="ChEBI" id="CHEBI:61891"/>
        <dbReference type="EC" id="2.1.1.297"/>
    </reaction>
</comment>
<evidence type="ECO:0000259" key="6">
    <source>
        <dbReference type="Pfam" id="PF05175"/>
    </source>
</evidence>